<name>A0A1B6DFJ3_9HEMI</name>
<organism evidence="3">
    <name type="scientific">Clastoptera arizonana</name>
    <name type="common">Arizona spittle bug</name>
    <dbReference type="NCBI Taxonomy" id="38151"/>
    <lineage>
        <taxon>Eukaryota</taxon>
        <taxon>Metazoa</taxon>
        <taxon>Ecdysozoa</taxon>
        <taxon>Arthropoda</taxon>
        <taxon>Hexapoda</taxon>
        <taxon>Insecta</taxon>
        <taxon>Pterygota</taxon>
        <taxon>Neoptera</taxon>
        <taxon>Paraneoptera</taxon>
        <taxon>Hemiptera</taxon>
        <taxon>Auchenorrhyncha</taxon>
        <taxon>Cercopoidea</taxon>
        <taxon>Clastopteridae</taxon>
        <taxon>Clastoptera</taxon>
    </lineage>
</organism>
<feature type="coiled-coil region" evidence="1">
    <location>
        <begin position="503"/>
        <end position="530"/>
    </location>
</feature>
<reference evidence="3" key="1">
    <citation type="submission" date="2015-12" db="EMBL/GenBank/DDBJ databases">
        <title>De novo transcriptome assembly of four potential Pierce s Disease insect vectors from Arizona vineyards.</title>
        <authorList>
            <person name="Tassone E.E."/>
        </authorList>
    </citation>
    <scope>NUCLEOTIDE SEQUENCE</scope>
</reference>
<dbReference type="AlphaFoldDB" id="A0A1B6DFJ3"/>
<feature type="compositionally biased region" description="Basic and acidic residues" evidence="2">
    <location>
        <begin position="33"/>
        <end position="46"/>
    </location>
</feature>
<dbReference type="EMBL" id="GEDC01012851">
    <property type="protein sequence ID" value="JAS24447.1"/>
    <property type="molecule type" value="Transcribed_RNA"/>
</dbReference>
<feature type="region of interest" description="Disordered" evidence="2">
    <location>
        <begin position="1"/>
        <end position="46"/>
    </location>
</feature>
<accession>A0A1B6DFJ3</accession>
<evidence type="ECO:0000256" key="1">
    <source>
        <dbReference type="SAM" id="Coils"/>
    </source>
</evidence>
<keyword evidence="1" id="KW-0175">Coiled coil</keyword>
<proteinExistence type="predicted"/>
<sequence length="543" mass="63564">MGGEWSYLEREPSPDPWWANAQPSTSRNVLSRAGEDTENKEDERTCEKVKDEEMDAFKQEIIRKRELRHAAISSIQNEMKKLRSDLAEERTLRKAAEEERDNLIKVKSNDALLQQVEKLKQDLEEEINNKKAIEEERDRLKEKENELEAVEQQVRALKEVTTIGKEMLKIRELQVKELKKKLEEIEIILPNAPEGLRLEYEQQIQNIHKLRELYEQRALATRTQHQQERERDEAKINMLEVKVNELQEEIQEHKDKTAGFEEKILHFEGDIEEKTNQIETLQDQLYSSNLECRSLKSQMKIINDLFSQVLAGPEFDLDRLTRLLKENHGLITDLTTMGDSNEVAALLIDIAEKADGETILGIKEKEEGDVSVCKEKEEIAANLSKVWRVLVELLSHHKEVSRNNAGSESCYKSVDTPSGPRLVISVSQTYLTLKDLILEKNSLVKEVGRLKTLNGHLETRMHSQERRLSIVSTELKKTWSVVSKLRAQHKQLHNHEKILRYELQHKRQMLTELKQELEHCREKWDRARQKKYTIRRRLETTSK</sequence>
<evidence type="ECO:0000313" key="3">
    <source>
        <dbReference type="EMBL" id="JAS24447.1"/>
    </source>
</evidence>
<evidence type="ECO:0000256" key="2">
    <source>
        <dbReference type="SAM" id="MobiDB-lite"/>
    </source>
</evidence>
<protein>
    <submittedName>
        <fullName evidence="3">Uncharacterized protein</fullName>
    </submittedName>
</protein>
<feature type="coiled-coil region" evidence="1">
    <location>
        <begin position="72"/>
        <end position="291"/>
    </location>
</feature>
<gene>
    <name evidence="3" type="ORF">g.33874</name>
</gene>